<evidence type="ECO:0000313" key="4">
    <source>
        <dbReference type="Proteomes" id="UP000239326"/>
    </source>
</evidence>
<evidence type="ECO:0000256" key="1">
    <source>
        <dbReference type="ARBA" id="ARBA00022729"/>
    </source>
</evidence>
<dbReference type="GO" id="GO:0016788">
    <property type="term" value="F:hydrolase activity, acting on ester bonds"/>
    <property type="evidence" value="ECO:0007669"/>
    <property type="project" value="InterPro"/>
</dbReference>
<dbReference type="PANTHER" id="PTHR45642">
    <property type="entry name" value="GDSL ESTERASE/LIPASE EXL3"/>
    <property type="match status" value="1"/>
</dbReference>
<dbReference type="AlphaFoldDB" id="A0A2S0MZS6"/>
<dbReference type="InterPro" id="IPR001087">
    <property type="entry name" value="GDSL"/>
</dbReference>
<dbReference type="KEGG" id="simp:C6571_08935"/>
<dbReference type="PANTHER" id="PTHR45642:SF139">
    <property type="entry name" value="SGNH HYDROLASE-TYPE ESTERASE DOMAIN-CONTAINING PROTEIN"/>
    <property type="match status" value="1"/>
</dbReference>
<dbReference type="OrthoDB" id="5292073at2"/>
<sequence>MDFQRKTKWALLAVAAAALSACGGGGSDTTPAAPITGVKVMGDSLADSGTFGLKFTVQGAAPTGAGSTPIWPERIASEYGVSLCPKYQFTGTAFNSAAGCTNYAIGGGRINNYTAPTSPVSITKQMGDAGAAGFAAGDLVLIDGGGNDAADLVGAYLSASKDGGAAYKGFLTTLLPASMVDAAFAGGTTGMAQVGGAYMVGLADKFSASIAADVLGKGAQRVAVLNLPGIYNTPRLQQLLGGIAASAGPAAAAQVQGLVKSWVEAFNAKLAANFAGNDKVVIVDFYTSLNDQIAHPEQFSLTNAKNTACPITGVGGDGLPTYTFATCTATSLSAMAPPAGATGGADWWKTYAFSDSFHPTPYGHQLLSQLVARSLAQAGWL</sequence>
<feature type="signal peptide" evidence="2">
    <location>
        <begin position="1"/>
        <end position="23"/>
    </location>
</feature>
<dbReference type="EMBL" id="CP027669">
    <property type="protein sequence ID" value="AVO41400.1"/>
    <property type="molecule type" value="Genomic_DNA"/>
</dbReference>
<dbReference type="Proteomes" id="UP000239326">
    <property type="component" value="Chromosome"/>
</dbReference>
<feature type="chain" id="PRO_5015397347" evidence="2">
    <location>
        <begin position="24"/>
        <end position="381"/>
    </location>
</feature>
<accession>A0A2S0MZS6</accession>
<protein>
    <submittedName>
        <fullName evidence="3">Phospholipase</fullName>
    </submittedName>
</protein>
<evidence type="ECO:0000256" key="2">
    <source>
        <dbReference type="SAM" id="SignalP"/>
    </source>
</evidence>
<keyword evidence="1 2" id="KW-0732">Signal</keyword>
<dbReference type="Gene3D" id="3.40.50.1110">
    <property type="entry name" value="SGNH hydrolase"/>
    <property type="match status" value="1"/>
</dbReference>
<gene>
    <name evidence="3" type="ORF">C6571_08935</name>
</gene>
<organism evidence="3 4">
    <name type="scientific">Simplicispira suum</name>
    <dbReference type="NCBI Taxonomy" id="2109915"/>
    <lineage>
        <taxon>Bacteria</taxon>
        <taxon>Pseudomonadati</taxon>
        <taxon>Pseudomonadota</taxon>
        <taxon>Betaproteobacteria</taxon>
        <taxon>Burkholderiales</taxon>
        <taxon>Comamonadaceae</taxon>
        <taxon>Simplicispira</taxon>
    </lineage>
</organism>
<dbReference type="PROSITE" id="PS51257">
    <property type="entry name" value="PROKAR_LIPOPROTEIN"/>
    <property type="match status" value="1"/>
</dbReference>
<dbReference type="Pfam" id="PF00657">
    <property type="entry name" value="Lipase_GDSL"/>
    <property type="match status" value="1"/>
</dbReference>
<dbReference type="RefSeq" id="WP_106446377.1">
    <property type="nucleotide sequence ID" value="NZ_CP027669.1"/>
</dbReference>
<evidence type="ECO:0000313" key="3">
    <source>
        <dbReference type="EMBL" id="AVO41400.1"/>
    </source>
</evidence>
<name>A0A2S0MZS6_9BURK</name>
<reference evidence="3 4" key="1">
    <citation type="submission" date="2018-03" db="EMBL/GenBank/DDBJ databases">
        <title>Genome sequencing of Simplicispira sp.</title>
        <authorList>
            <person name="Kim S.-J."/>
            <person name="Heo J."/>
            <person name="Kwon S.-W."/>
        </authorList>
    </citation>
    <scope>NUCLEOTIDE SEQUENCE [LARGE SCALE GENOMIC DNA]</scope>
    <source>
        <strain evidence="3 4">SC1-8</strain>
    </source>
</reference>
<dbReference type="SUPFAM" id="SSF52266">
    <property type="entry name" value="SGNH hydrolase"/>
    <property type="match status" value="1"/>
</dbReference>
<dbReference type="InterPro" id="IPR050592">
    <property type="entry name" value="GDSL_lipolytic_enzyme"/>
</dbReference>
<proteinExistence type="predicted"/>
<dbReference type="InterPro" id="IPR036514">
    <property type="entry name" value="SGNH_hydro_sf"/>
</dbReference>
<keyword evidence="4" id="KW-1185">Reference proteome</keyword>